<organism evidence="2 3">
    <name type="scientific">Allacma fusca</name>
    <dbReference type="NCBI Taxonomy" id="39272"/>
    <lineage>
        <taxon>Eukaryota</taxon>
        <taxon>Metazoa</taxon>
        <taxon>Ecdysozoa</taxon>
        <taxon>Arthropoda</taxon>
        <taxon>Hexapoda</taxon>
        <taxon>Collembola</taxon>
        <taxon>Symphypleona</taxon>
        <taxon>Sminthuridae</taxon>
        <taxon>Allacma</taxon>
    </lineage>
</organism>
<feature type="chain" id="PRO_5035154797" evidence="1">
    <location>
        <begin position="21"/>
        <end position="102"/>
    </location>
</feature>
<name>A0A8J2K770_9HEXA</name>
<dbReference type="EMBL" id="CAJVCH010071991">
    <property type="protein sequence ID" value="CAG7720608.1"/>
    <property type="molecule type" value="Genomic_DNA"/>
</dbReference>
<dbReference type="OrthoDB" id="10481044at2759"/>
<comment type="caution">
    <text evidence="2">The sequence shown here is derived from an EMBL/GenBank/DDBJ whole genome shotgun (WGS) entry which is preliminary data.</text>
</comment>
<reference evidence="2" key="1">
    <citation type="submission" date="2021-06" db="EMBL/GenBank/DDBJ databases">
        <authorList>
            <person name="Hodson N. C."/>
            <person name="Mongue J. A."/>
            <person name="Jaron S. K."/>
        </authorList>
    </citation>
    <scope>NUCLEOTIDE SEQUENCE</scope>
</reference>
<evidence type="ECO:0000313" key="2">
    <source>
        <dbReference type="EMBL" id="CAG7720608.1"/>
    </source>
</evidence>
<dbReference type="Proteomes" id="UP000708208">
    <property type="component" value="Unassembled WGS sequence"/>
</dbReference>
<dbReference type="AlphaFoldDB" id="A0A8J2K770"/>
<keyword evidence="3" id="KW-1185">Reference proteome</keyword>
<proteinExistence type="predicted"/>
<feature type="signal peptide" evidence="1">
    <location>
        <begin position="1"/>
        <end position="20"/>
    </location>
</feature>
<accession>A0A8J2K770</accession>
<sequence length="102" mass="10836">MKAWIALSFVAVALVAVVSANPEPPVPVYGAPAIVESHGGWGAPAPVSQGWSAPAPVSQGWGWKPKVRYLNLRIPIPQLPKIRLGIRAGIKASVSHGWGWQK</sequence>
<evidence type="ECO:0000256" key="1">
    <source>
        <dbReference type="SAM" id="SignalP"/>
    </source>
</evidence>
<evidence type="ECO:0000313" key="3">
    <source>
        <dbReference type="Proteomes" id="UP000708208"/>
    </source>
</evidence>
<gene>
    <name evidence="2" type="ORF">AFUS01_LOCUS9878</name>
</gene>
<protein>
    <submittedName>
        <fullName evidence="2">Uncharacterized protein</fullName>
    </submittedName>
</protein>
<keyword evidence="1" id="KW-0732">Signal</keyword>